<sequence>MVEAKALLRASLWTSSSTITSKEVFTWAKSNNRRLLHVSDIDKISNPTFAHRAPCGWAQRIGWSLPAMEVVCCFSFARRLYDMNENMKDGCYCATSSPSLYHAATPFHDSIIDCHSPSGCPLHYLSHDTDQPLYPYSKI</sequence>
<dbReference type="AlphaFoldDB" id="A0A0E0CIK5"/>
<organism evidence="1">
    <name type="scientific">Oryza meridionalis</name>
    <dbReference type="NCBI Taxonomy" id="40149"/>
    <lineage>
        <taxon>Eukaryota</taxon>
        <taxon>Viridiplantae</taxon>
        <taxon>Streptophyta</taxon>
        <taxon>Embryophyta</taxon>
        <taxon>Tracheophyta</taxon>
        <taxon>Spermatophyta</taxon>
        <taxon>Magnoliopsida</taxon>
        <taxon>Liliopsida</taxon>
        <taxon>Poales</taxon>
        <taxon>Poaceae</taxon>
        <taxon>BOP clade</taxon>
        <taxon>Oryzoideae</taxon>
        <taxon>Oryzeae</taxon>
        <taxon>Oryzinae</taxon>
        <taxon>Oryza</taxon>
    </lineage>
</organism>
<evidence type="ECO:0000313" key="2">
    <source>
        <dbReference type="Proteomes" id="UP000008021"/>
    </source>
</evidence>
<dbReference type="Gramene" id="OMERI02G11580.1">
    <property type="protein sequence ID" value="OMERI02G11580.1"/>
    <property type="gene ID" value="OMERI02G11580"/>
</dbReference>
<reference evidence="1" key="1">
    <citation type="submission" date="2015-04" db="UniProtKB">
        <authorList>
            <consortium name="EnsemblPlants"/>
        </authorList>
    </citation>
    <scope>IDENTIFICATION</scope>
</reference>
<dbReference type="HOGENOM" id="CLU_120192_1_2_1"/>
<evidence type="ECO:0000313" key="1">
    <source>
        <dbReference type="EnsemblPlants" id="OMERI02G11580.1"/>
    </source>
</evidence>
<reference evidence="1" key="2">
    <citation type="submission" date="2018-05" db="EMBL/GenBank/DDBJ databases">
        <title>OmerRS3 (Oryza meridionalis Reference Sequence Version 3).</title>
        <authorList>
            <person name="Zhang J."/>
            <person name="Kudrna D."/>
            <person name="Lee S."/>
            <person name="Talag J."/>
            <person name="Welchert J."/>
            <person name="Wing R.A."/>
        </authorList>
    </citation>
    <scope>NUCLEOTIDE SEQUENCE [LARGE SCALE GENOMIC DNA]</scope>
    <source>
        <strain evidence="1">cv. OR44</strain>
    </source>
</reference>
<keyword evidence="2" id="KW-1185">Reference proteome</keyword>
<protein>
    <submittedName>
        <fullName evidence="1">Uncharacterized protein</fullName>
    </submittedName>
</protein>
<name>A0A0E0CIK5_9ORYZ</name>
<dbReference type="Proteomes" id="UP000008021">
    <property type="component" value="Chromosome 2"/>
</dbReference>
<proteinExistence type="predicted"/>
<accession>A0A0E0CIK5</accession>
<dbReference type="EnsemblPlants" id="OMERI02G11580.1">
    <property type="protein sequence ID" value="OMERI02G11580.1"/>
    <property type="gene ID" value="OMERI02G11580"/>
</dbReference>